<dbReference type="Gene3D" id="3.10.10.10">
    <property type="entry name" value="HIV Type 1 Reverse Transcriptase, subunit A, domain 1"/>
    <property type="match status" value="1"/>
</dbReference>
<gene>
    <name evidence="2" type="ORF">Tci_024742</name>
</gene>
<accession>A0A6L2KXY0</accession>
<dbReference type="InterPro" id="IPR043502">
    <property type="entry name" value="DNA/RNA_pol_sf"/>
</dbReference>
<evidence type="ECO:0000313" key="2">
    <source>
        <dbReference type="EMBL" id="GEU52764.1"/>
    </source>
</evidence>
<dbReference type="PANTHER" id="PTHR24559">
    <property type="entry name" value="TRANSPOSON TY3-I GAG-POL POLYPROTEIN"/>
    <property type="match status" value="1"/>
</dbReference>
<dbReference type="GO" id="GO:0003964">
    <property type="term" value="F:RNA-directed DNA polymerase activity"/>
    <property type="evidence" value="ECO:0007669"/>
    <property type="project" value="UniProtKB-KW"/>
</dbReference>
<dbReference type="Pfam" id="PF00078">
    <property type="entry name" value="RVT_1"/>
    <property type="match status" value="1"/>
</dbReference>
<dbReference type="PANTHER" id="PTHR24559:SF427">
    <property type="entry name" value="RNA-DIRECTED DNA POLYMERASE"/>
    <property type="match status" value="1"/>
</dbReference>
<dbReference type="EMBL" id="BKCJ010003065">
    <property type="protein sequence ID" value="GEU52764.1"/>
    <property type="molecule type" value="Genomic_DNA"/>
</dbReference>
<keyword evidence="2" id="KW-0808">Transferase</keyword>
<evidence type="ECO:0000259" key="1">
    <source>
        <dbReference type="Pfam" id="PF00078"/>
    </source>
</evidence>
<feature type="domain" description="Reverse transcriptase" evidence="1">
    <location>
        <begin position="141"/>
        <end position="238"/>
    </location>
</feature>
<reference evidence="2" key="1">
    <citation type="journal article" date="2019" name="Sci. Rep.">
        <title>Draft genome of Tanacetum cinerariifolium, the natural source of mosquito coil.</title>
        <authorList>
            <person name="Yamashiro T."/>
            <person name="Shiraishi A."/>
            <person name="Satake H."/>
            <person name="Nakayama K."/>
        </authorList>
    </citation>
    <scope>NUCLEOTIDE SEQUENCE</scope>
</reference>
<organism evidence="2">
    <name type="scientific">Tanacetum cinerariifolium</name>
    <name type="common">Dalmatian daisy</name>
    <name type="synonym">Chrysanthemum cinerariifolium</name>
    <dbReference type="NCBI Taxonomy" id="118510"/>
    <lineage>
        <taxon>Eukaryota</taxon>
        <taxon>Viridiplantae</taxon>
        <taxon>Streptophyta</taxon>
        <taxon>Embryophyta</taxon>
        <taxon>Tracheophyta</taxon>
        <taxon>Spermatophyta</taxon>
        <taxon>Magnoliopsida</taxon>
        <taxon>eudicotyledons</taxon>
        <taxon>Gunneridae</taxon>
        <taxon>Pentapetalae</taxon>
        <taxon>asterids</taxon>
        <taxon>campanulids</taxon>
        <taxon>Asterales</taxon>
        <taxon>Asteraceae</taxon>
        <taxon>Asteroideae</taxon>
        <taxon>Anthemideae</taxon>
        <taxon>Anthemidinae</taxon>
        <taxon>Tanacetum</taxon>
    </lineage>
</organism>
<dbReference type="InterPro" id="IPR043128">
    <property type="entry name" value="Rev_trsase/Diguanyl_cyclase"/>
</dbReference>
<dbReference type="Gene3D" id="3.30.70.270">
    <property type="match status" value="1"/>
</dbReference>
<keyword evidence="2" id="KW-0695">RNA-directed DNA polymerase</keyword>
<sequence length="260" mass="30086">MHDTFGASTGGRKEDFFPQNRMYWSCSYRNKRIGNTSRMVTSISIMGDDKLSNQRQGISPSTDVNYVLYVLCALNINKHSYCFNAHEALDRVEFVPTDEKIVCVPCGNEILVIHGDGSNNGHESRFNIISVEYLLEDRPETGYHQLRVRVEDIPETAFRTRYGYYEFQVMSFGLTNAPMVFMDKFMIVVIDDILIYSNSKKEHEEHFNLILEFLKKEVFYAKFSKCEFQISKVHIIGHVTDSQGISPRSSQLKIQHLLRL</sequence>
<dbReference type="SUPFAM" id="SSF56672">
    <property type="entry name" value="DNA/RNA polymerases"/>
    <property type="match status" value="1"/>
</dbReference>
<dbReference type="InterPro" id="IPR053134">
    <property type="entry name" value="RNA-dir_DNA_polymerase"/>
</dbReference>
<dbReference type="AlphaFoldDB" id="A0A6L2KXY0"/>
<name>A0A6L2KXY0_TANCI</name>
<protein>
    <submittedName>
        <fullName evidence="2">Putative reverse transcriptase domain-containing protein</fullName>
    </submittedName>
</protein>
<comment type="caution">
    <text evidence="2">The sequence shown here is derived from an EMBL/GenBank/DDBJ whole genome shotgun (WGS) entry which is preliminary data.</text>
</comment>
<proteinExistence type="predicted"/>
<dbReference type="CDD" id="cd01647">
    <property type="entry name" value="RT_LTR"/>
    <property type="match status" value="1"/>
</dbReference>
<keyword evidence="2" id="KW-0548">Nucleotidyltransferase</keyword>
<dbReference type="InterPro" id="IPR000477">
    <property type="entry name" value="RT_dom"/>
</dbReference>